<evidence type="ECO:0000256" key="1">
    <source>
        <dbReference type="ARBA" id="ARBA00022821"/>
    </source>
</evidence>
<dbReference type="Gene3D" id="3.80.10.10">
    <property type="entry name" value="Ribonuclease Inhibitor"/>
    <property type="match status" value="1"/>
</dbReference>
<dbReference type="InterPro" id="IPR058546">
    <property type="entry name" value="RPS4B/Roq1-like_LRR"/>
</dbReference>
<keyword evidence="4" id="KW-1185">Reference proteome</keyword>
<proteinExistence type="predicted"/>
<keyword evidence="1" id="KW-0611">Plant defense</keyword>
<dbReference type="SUPFAM" id="SSF52058">
    <property type="entry name" value="L domain-like"/>
    <property type="match status" value="1"/>
</dbReference>
<dbReference type="Pfam" id="PF23286">
    <property type="entry name" value="LRR_13"/>
    <property type="match status" value="1"/>
</dbReference>
<dbReference type="AlphaFoldDB" id="A0AAN7FG39"/>
<dbReference type="PANTHER" id="PTHR47186">
    <property type="entry name" value="LEUCINE-RICH REPEAT-CONTAINING PROTEIN 57"/>
    <property type="match status" value="1"/>
</dbReference>
<feature type="domain" description="Disease resistance protein RPS4B/Roq1-like leucine-rich repeats" evidence="2">
    <location>
        <begin position="34"/>
        <end position="117"/>
    </location>
</feature>
<evidence type="ECO:0000259" key="2">
    <source>
        <dbReference type="Pfam" id="PF23286"/>
    </source>
</evidence>
<protein>
    <recommendedName>
        <fullName evidence="2">Disease resistance protein RPS4B/Roq1-like leucine-rich repeats domain-containing protein</fullName>
    </recommendedName>
</protein>
<sequence length="149" mass="16589">MIHASLGDLKHLILLDLNNCKCLKCLPSKISWESLDIFILSGCSKLKKFPEIMRNMSRLLKLYLDGTTIEDLPLSMEQLTGLVKLDLTKCKSHSSHPEAICNLTSLKTLTLSGCLKLDNMPTNLENLEVSEKLDVSETAIRETPSPSFA</sequence>
<dbReference type="InterPro" id="IPR032675">
    <property type="entry name" value="LRR_dom_sf"/>
</dbReference>
<dbReference type="PANTHER" id="PTHR47186:SF63">
    <property type="entry name" value="C-JID DOMAIN-CONTAINING PROTEIN"/>
    <property type="match status" value="1"/>
</dbReference>
<dbReference type="EMBL" id="JAXUIC010000005">
    <property type="protein sequence ID" value="KAK4590264.1"/>
    <property type="molecule type" value="Genomic_DNA"/>
</dbReference>
<comment type="caution">
    <text evidence="3">The sequence shown here is derived from an EMBL/GenBank/DDBJ whole genome shotgun (WGS) entry which is preliminary data.</text>
</comment>
<evidence type="ECO:0000313" key="3">
    <source>
        <dbReference type="EMBL" id="KAK4590264.1"/>
    </source>
</evidence>
<name>A0AAN7FG39_QUERU</name>
<evidence type="ECO:0000313" key="4">
    <source>
        <dbReference type="Proteomes" id="UP001324115"/>
    </source>
</evidence>
<dbReference type="Proteomes" id="UP001324115">
    <property type="component" value="Unassembled WGS sequence"/>
</dbReference>
<organism evidence="3 4">
    <name type="scientific">Quercus rubra</name>
    <name type="common">Northern red oak</name>
    <name type="synonym">Quercus borealis</name>
    <dbReference type="NCBI Taxonomy" id="3512"/>
    <lineage>
        <taxon>Eukaryota</taxon>
        <taxon>Viridiplantae</taxon>
        <taxon>Streptophyta</taxon>
        <taxon>Embryophyta</taxon>
        <taxon>Tracheophyta</taxon>
        <taxon>Spermatophyta</taxon>
        <taxon>Magnoliopsida</taxon>
        <taxon>eudicotyledons</taxon>
        <taxon>Gunneridae</taxon>
        <taxon>Pentapetalae</taxon>
        <taxon>rosids</taxon>
        <taxon>fabids</taxon>
        <taxon>Fagales</taxon>
        <taxon>Fagaceae</taxon>
        <taxon>Quercus</taxon>
    </lineage>
</organism>
<gene>
    <name evidence="3" type="ORF">RGQ29_020702</name>
</gene>
<reference evidence="3 4" key="1">
    <citation type="journal article" date="2023" name="G3 (Bethesda)">
        <title>A haplotype-resolved chromosome-scale genome for Quercus rubra L. provides insights into the genetics of adaptive traits for red oak species.</title>
        <authorList>
            <person name="Kapoor B."/>
            <person name="Jenkins J."/>
            <person name="Schmutz J."/>
            <person name="Zhebentyayeva T."/>
            <person name="Kuelheim C."/>
            <person name="Coggeshall M."/>
            <person name="Heim C."/>
            <person name="Lasky J.R."/>
            <person name="Leites L."/>
            <person name="Islam-Faridi N."/>
            <person name="Romero-Severson J."/>
            <person name="DeLeo V.L."/>
            <person name="Lucas S.M."/>
            <person name="Lazic D."/>
            <person name="Gailing O."/>
            <person name="Carlson J."/>
            <person name="Staton M."/>
        </authorList>
    </citation>
    <scope>NUCLEOTIDE SEQUENCE [LARGE SCALE GENOMIC DNA]</scope>
    <source>
        <strain evidence="3">Pseudo-F2</strain>
    </source>
</reference>
<accession>A0AAN7FG39</accession>